<dbReference type="PANTHER" id="PTHR11774">
    <property type="entry name" value="GERANYLGERANYL TRANSFERASE TYPE BETA SUBUNIT"/>
    <property type="match status" value="1"/>
</dbReference>
<dbReference type="EC" id="2.5.1.58" evidence="2 9"/>
<evidence type="ECO:0000256" key="5">
    <source>
        <dbReference type="ARBA" id="ARBA00022679"/>
    </source>
</evidence>
<keyword evidence="8 9" id="KW-0862">Zinc</keyword>
<comment type="cofactor">
    <cofactor evidence="9">
        <name>Zn(2+)</name>
        <dbReference type="ChEBI" id="CHEBI:29105"/>
    </cofactor>
    <text evidence="9">Binds 1 zinc ion per subunit.</text>
</comment>
<dbReference type="GO" id="GO:0005965">
    <property type="term" value="C:protein farnesyltransferase complex"/>
    <property type="evidence" value="ECO:0007669"/>
    <property type="project" value="UniProtKB-UniRule"/>
</dbReference>
<keyword evidence="6 9" id="KW-0479">Metal-binding</keyword>
<comment type="subunit">
    <text evidence="9">Heterodimer of an alpha and a beta subunit.</text>
</comment>
<evidence type="ECO:0000256" key="1">
    <source>
        <dbReference type="ARBA" id="ARBA00010497"/>
    </source>
</evidence>
<dbReference type="EMBL" id="MU253777">
    <property type="protein sequence ID" value="KAG9247261.1"/>
    <property type="molecule type" value="Genomic_DNA"/>
</dbReference>
<protein>
    <recommendedName>
        <fullName evidence="3 9">Protein farnesyltransferase subunit beta</fullName>
        <shortName evidence="9">FTase-beta</shortName>
        <ecNumber evidence="2 9">2.5.1.58</ecNumber>
    </recommendedName>
</protein>
<dbReference type="InterPro" id="IPR001330">
    <property type="entry name" value="Prenyltrans"/>
</dbReference>
<keyword evidence="12" id="KW-1185">Reference proteome</keyword>
<sequence>MAFLVKGNKHHKRVVFQTRAMAEKQHLTVSSSSAKPAPNLGSKNQQSGFIIEELSQDDIESITDENCLPSLSQPAPIMSAATARAAMIPEVFKNLSPFRDLLNTQTSQAQDKTVQECLPFLSGESADFKYYNYHGLPHLDRKRHIAFLHKSLKKLPAPYVVADAARPWMFYWALSGLTTMGEDVSEYRKRLMNTVRPIQNESGGFGGGNGQMSHLAPTYAILLSLAIVGGDEALGLIDRKAMWKWLGRLKQPDGGFQMSVGGEEDVRGAYCAVVIISLLNLPLDLPRDSPAWTESVPTLLTNLPEWVARCQTFEGGITCKPDAEAHGGYAFCALACLCILGEPHVVIPKYLDVPRLVSWLSARQYSPEGGFAGRTNKLVDGCYSHWIGGCWPLVEACVKGPTMVSHHAKSTNLGSTDGSGDLYSREGLIRYILCCCQDVVKRGGLRDKPSHNSDSYHTCYVLAGLSSAQHKWNFNHLTAKGASGNLASPYHWNVEHVIRQPQIYDEEDRVETVHPVFVVPEGVAEATRAYFATTCAGWD</sequence>
<dbReference type="InterPro" id="IPR045089">
    <property type="entry name" value="PGGT1B-like"/>
</dbReference>
<dbReference type="PANTHER" id="PTHR11774:SF6">
    <property type="entry name" value="PROTEIN FARNESYLTRANSFERASE SUBUNIT BETA"/>
    <property type="match status" value="1"/>
</dbReference>
<name>A0A9P8CJ89_9HELO</name>
<dbReference type="GO" id="GO:0097354">
    <property type="term" value="P:prenylation"/>
    <property type="evidence" value="ECO:0007669"/>
    <property type="project" value="UniProtKB-UniRule"/>
</dbReference>
<evidence type="ECO:0000256" key="3">
    <source>
        <dbReference type="ARBA" id="ARBA00015798"/>
    </source>
</evidence>
<dbReference type="CDD" id="cd02893">
    <property type="entry name" value="FTase"/>
    <property type="match status" value="1"/>
</dbReference>
<evidence type="ECO:0000259" key="10">
    <source>
        <dbReference type="Pfam" id="PF00432"/>
    </source>
</evidence>
<dbReference type="FunFam" id="1.50.10.20:FF:000014">
    <property type="entry name" value="Protein farnesyltransferase subunit beta"/>
    <property type="match status" value="1"/>
</dbReference>
<evidence type="ECO:0000256" key="9">
    <source>
        <dbReference type="RuleBase" id="RU365056"/>
    </source>
</evidence>
<dbReference type="Gene3D" id="1.50.10.20">
    <property type="match status" value="1"/>
</dbReference>
<keyword evidence="7" id="KW-0677">Repeat</keyword>
<organism evidence="11 12">
    <name type="scientific">Calycina marina</name>
    <dbReference type="NCBI Taxonomy" id="1763456"/>
    <lineage>
        <taxon>Eukaryota</taxon>
        <taxon>Fungi</taxon>
        <taxon>Dikarya</taxon>
        <taxon>Ascomycota</taxon>
        <taxon>Pezizomycotina</taxon>
        <taxon>Leotiomycetes</taxon>
        <taxon>Helotiales</taxon>
        <taxon>Pezizellaceae</taxon>
        <taxon>Calycina</taxon>
    </lineage>
</organism>
<comment type="function">
    <text evidence="9">Catalyzes the transfer of a farnesyl moiety from farnesyl diphosphate to a cysteine at the fourth position from the C-terminus of several proteins. The beta subunit is responsible for peptide-binding.</text>
</comment>
<keyword evidence="5 9" id="KW-0808">Transferase</keyword>
<dbReference type="InterPro" id="IPR026872">
    <property type="entry name" value="FTB"/>
</dbReference>
<gene>
    <name evidence="11" type="ORF">BJ878DRAFT_205029</name>
</gene>
<comment type="catalytic activity">
    <reaction evidence="9">
        <text>L-cysteinyl-[protein] + (2E,6E)-farnesyl diphosphate = S-(2E,6E)-farnesyl-L-cysteinyl-[protein] + diphosphate</text>
        <dbReference type="Rhea" id="RHEA:13345"/>
        <dbReference type="Rhea" id="RHEA-COMP:10131"/>
        <dbReference type="Rhea" id="RHEA-COMP:11535"/>
        <dbReference type="ChEBI" id="CHEBI:29950"/>
        <dbReference type="ChEBI" id="CHEBI:33019"/>
        <dbReference type="ChEBI" id="CHEBI:86019"/>
        <dbReference type="ChEBI" id="CHEBI:175763"/>
    </reaction>
</comment>
<evidence type="ECO:0000313" key="11">
    <source>
        <dbReference type="EMBL" id="KAG9247261.1"/>
    </source>
</evidence>
<comment type="similarity">
    <text evidence="1 9">Belongs to the protein prenyltransferase subunit beta family.</text>
</comment>
<evidence type="ECO:0000256" key="6">
    <source>
        <dbReference type="ARBA" id="ARBA00022723"/>
    </source>
</evidence>
<dbReference type="GO" id="GO:0004660">
    <property type="term" value="F:protein farnesyltransferase activity"/>
    <property type="evidence" value="ECO:0007669"/>
    <property type="project" value="UniProtKB-UniRule"/>
</dbReference>
<accession>A0A9P8CJ89</accession>
<evidence type="ECO:0000256" key="7">
    <source>
        <dbReference type="ARBA" id="ARBA00022737"/>
    </source>
</evidence>
<evidence type="ECO:0000256" key="4">
    <source>
        <dbReference type="ARBA" id="ARBA00022602"/>
    </source>
</evidence>
<feature type="domain" description="Prenyltransferase alpha-alpha toroid" evidence="10">
    <location>
        <begin position="139"/>
        <end position="519"/>
    </location>
</feature>
<keyword evidence="4 9" id="KW-0637">Prenyltransferase</keyword>
<dbReference type="InterPro" id="IPR008930">
    <property type="entry name" value="Terpenoid_cyclase/PrenylTrfase"/>
</dbReference>
<evidence type="ECO:0000256" key="2">
    <source>
        <dbReference type="ARBA" id="ARBA00012702"/>
    </source>
</evidence>
<evidence type="ECO:0000256" key="8">
    <source>
        <dbReference type="ARBA" id="ARBA00022833"/>
    </source>
</evidence>
<dbReference type="Proteomes" id="UP000887226">
    <property type="component" value="Unassembled WGS sequence"/>
</dbReference>
<reference evidence="11" key="1">
    <citation type="journal article" date="2021" name="IMA Fungus">
        <title>Genomic characterization of three marine fungi, including Emericellopsis atlantica sp. nov. with signatures of a generalist lifestyle and marine biomass degradation.</title>
        <authorList>
            <person name="Hagestad O.C."/>
            <person name="Hou L."/>
            <person name="Andersen J.H."/>
            <person name="Hansen E.H."/>
            <person name="Altermark B."/>
            <person name="Li C."/>
            <person name="Kuhnert E."/>
            <person name="Cox R.J."/>
            <person name="Crous P.W."/>
            <person name="Spatafora J.W."/>
            <person name="Lail K."/>
            <person name="Amirebrahimi M."/>
            <person name="Lipzen A."/>
            <person name="Pangilinan J."/>
            <person name="Andreopoulos W."/>
            <person name="Hayes R.D."/>
            <person name="Ng V."/>
            <person name="Grigoriev I.V."/>
            <person name="Jackson S.A."/>
            <person name="Sutton T.D.S."/>
            <person name="Dobson A.D.W."/>
            <person name="Rama T."/>
        </authorList>
    </citation>
    <scope>NUCLEOTIDE SEQUENCE</scope>
    <source>
        <strain evidence="11">TRa3180A</strain>
    </source>
</reference>
<dbReference type="Pfam" id="PF00432">
    <property type="entry name" value="Prenyltrans"/>
    <property type="match status" value="1"/>
</dbReference>
<comment type="caution">
    <text evidence="11">The sequence shown here is derived from an EMBL/GenBank/DDBJ whole genome shotgun (WGS) entry which is preliminary data.</text>
</comment>
<dbReference type="GO" id="GO:0008270">
    <property type="term" value="F:zinc ion binding"/>
    <property type="evidence" value="ECO:0007669"/>
    <property type="project" value="UniProtKB-UniRule"/>
</dbReference>
<dbReference type="SUPFAM" id="SSF48239">
    <property type="entry name" value="Terpenoid cyclases/Protein prenyltransferases"/>
    <property type="match status" value="1"/>
</dbReference>
<evidence type="ECO:0000313" key="12">
    <source>
        <dbReference type="Proteomes" id="UP000887226"/>
    </source>
</evidence>
<dbReference type="AlphaFoldDB" id="A0A9P8CJ89"/>
<dbReference type="OrthoDB" id="10261146at2759"/>
<proteinExistence type="inferred from homology"/>